<proteinExistence type="inferred from homology"/>
<evidence type="ECO:0000256" key="5">
    <source>
        <dbReference type="SAM" id="MobiDB-lite"/>
    </source>
</evidence>
<accession>A0A0B6F3G6</accession>
<dbReference type="Gene3D" id="3.40.190.10">
    <property type="entry name" value="Periplasmic binding protein-like II"/>
    <property type="match status" value="2"/>
</dbReference>
<evidence type="ECO:0000256" key="4">
    <source>
        <dbReference type="PIRNR" id="PIRNR002756"/>
    </source>
</evidence>
<evidence type="ECO:0000256" key="2">
    <source>
        <dbReference type="ARBA" id="ARBA00022448"/>
    </source>
</evidence>
<dbReference type="PROSITE" id="PS51257">
    <property type="entry name" value="PROKAR_LIPOPROTEIN"/>
    <property type="match status" value="1"/>
</dbReference>
<dbReference type="GO" id="GO:0035435">
    <property type="term" value="P:phosphate ion transmembrane transport"/>
    <property type="evidence" value="ECO:0007669"/>
    <property type="project" value="InterPro"/>
</dbReference>
<reference evidence="8 9" key="1">
    <citation type="journal article" date="2015" name="Genome Announc.">
        <title>Complete Genome Sequence and Annotation of Corynebacterium singulare DSM 44357, Isolated from a Human Semen Specimen.</title>
        <authorList>
            <person name="Merten M."/>
            <person name="Brinkrolf K."/>
            <person name="Albersmeier A."/>
            <person name="Kutter Y."/>
            <person name="Ruckert C."/>
            <person name="Tauch A."/>
        </authorList>
    </citation>
    <scope>NUCLEOTIDE SEQUENCE [LARGE SCALE GENOMIC DNA]</scope>
    <source>
        <strain evidence="8">IBS B52218</strain>
    </source>
</reference>
<dbReference type="NCBIfam" id="TIGR00975">
    <property type="entry name" value="3a0107s03"/>
    <property type="match status" value="1"/>
</dbReference>
<dbReference type="OrthoDB" id="9801510at2"/>
<dbReference type="PANTHER" id="PTHR42996">
    <property type="entry name" value="PHOSPHATE-BINDING PROTEIN PSTS"/>
    <property type="match status" value="1"/>
</dbReference>
<gene>
    <name evidence="8" type="ORF">CSING_11140</name>
</gene>
<feature type="signal peptide" evidence="6">
    <location>
        <begin position="1"/>
        <end position="24"/>
    </location>
</feature>
<evidence type="ECO:0000313" key="8">
    <source>
        <dbReference type="EMBL" id="AJI79724.1"/>
    </source>
</evidence>
<dbReference type="PIRSF" id="PIRSF002756">
    <property type="entry name" value="PstS"/>
    <property type="match status" value="1"/>
</dbReference>
<dbReference type="RefSeq" id="WP_042532191.1">
    <property type="nucleotide sequence ID" value="NZ_CP010827.1"/>
</dbReference>
<evidence type="ECO:0000256" key="6">
    <source>
        <dbReference type="SAM" id="SignalP"/>
    </source>
</evidence>
<evidence type="ECO:0000313" key="9">
    <source>
        <dbReference type="Proteomes" id="UP000031890"/>
    </source>
</evidence>
<keyword evidence="2 4" id="KW-0813">Transport</keyword>
<dbReference type="KEGG" id="csx:CSING_11140"/>
<dbReference type="AlphaFoldDB" id="A0A0B6F3G6"/>
<dbReference type="Proteomes" id="UP000031890">
    <property type="component" value="Chromosome"/>
</dbReference>
<dbReference type="PANTHER" id="PTHR42996:SF1">
    <property type="entry name" value="PHOSPHATE-BINDING PROTEIN PSTS"/>
    <property type="match status" value="1"/>
</dbReference>
<comment type="similarity">
    <text evidence="1 4">Belongs to the PstS family.</text>
</comment>
<evidence type="ECO:0000256" key="3">
    <source>
        <dbReference type="ARBA" id="ARBA00022592"/>
    </source>
</evidence>
<protein>
    <recommendedName>
        <fullName evidence="4">Phosphate-binding protein</fullName>
    </recommendedName>
</protein>
<dbReference type="STRING" id="161899.CSING_11140"/>
<feature type="domain" description="PBP" evidence="7">
    <location>
        <begin position="43"/>
        <end position="340"/>
    </location>
</feature>
<evidence type="ECO:0000259" key="7">
    <source>
        <dbReference type="Pfam" id="PF12849"/>
    </source>
</evidence>
<dbReference type="GO" id="GO:0043190">
    <property type="term" value="C:ATP-binding cassette (ABC) transporter complex"/>
    <property type="evidence" value="ECO:0007669"/>
    <property type="project" value="InterPro"/>
</dbReference>
<name>A0A0B6F3G6_9CORY</name>
<dbReference type="Pfam" id="PF12849">
    <property type="entry name" value="PBP_like_2"/>
    <property type="match status" value="1"/>
</dbReference>
<dbReference type="SUPFAM" id="SSF53850">
    <property type="entry name" value="Periplasmic binding protein-like II"/>
    <property type="match status" value="1"/>
</dbReference>
<sequence>MIRNFKRTAAIFGLVAATSTALVACNDSNDSGSDKAEGGSDAAETKEVSGDLSGEGASSQKSAMSVFEKAFLGEYPDANFSYTSSGSGAGVKAFNGGTVDFAGSDSPLKEDKGEIEAAKERCGGNDAWHLPTTIGPVAIAYNLGDTEVNLSTDTLAKIFKGEITKWNDDAIKAENEGTDLPEKDITVIFRSDESGTSDNFQKFLKSATGNWDSEGKQFPDAVGEGANGSSGVADQVASIDGAITYVEAGYAHQKEGDGVKIAKIDFGNGPVELSSESVGVALDHLAFKETGSEHNMVVDSEKLFASDDEGAYPLILTTYNIVCSAGYDEETSALVKAFFNTVLDNQNEDLENAGFIPVSGDHLERLKAAVDAIQ</sequence>
<dbReference type="InterPro" id="IPR050962">
    <property type="entry name" value="Phosphate-bind_PstS"/>
</dbReference>
<dbReference type="InterPro" id="IPR024370">
    <property type="entry name" value="PBP_domain"/>
</dbReference>
<dbReference type="CDD" id="cd13565">
    <property type="entry name" value="PBP2_PstS"/>
    <property type="match status" value="1"/>
</dbReference>
<keyword evidence="6" id="KW-0732">Signal</keyword>
<feature type="chain" id="PRO_5039492382" description="Phosphate-binding protein" evidence="6">
    <location>
        <begin position="25"/>
        <end position="374"/>
    </location>
</feature>
<dbReference type="EMBL" id="CP010827">
    <property type="protein sequence ID" value="AJI79724.1"/>
    <property type="molecule type" value="Genomic_DNA"/>
</dbReference>
<keyword evidence="3 4" id="KW-0592">Phosphate transport</keyword>
<feature type="region of interest" description="Disordered" evidence="5">
    <location>
        <begin position="28"/>
        <end position="58"/>
    </location>
</feature>
<organism evidence="8 9">
    <name type="scientific">Corynebacterium singulare</name>
    <dbReference type="NCBI Taxonomy" id="161899"/>
    <lineage>
        <taxon>Bacteria</taxon>
        <taxon>Bacillati</taxon>
        <taxon>Actinomycetota</taxon>
        <taxon>Actinomycetes</taxon>
        <taxon>Mycobacteriales</taxon>
        <taxon>Corynebacteriaceae</taxon>
        <taxon>Corynebacterium</taxon>
    </lineage>
</organism>
<dbReference type="GO" id="GO:0042301">
    <property type="term" value="F:phosphate ion binding"/>
    <property type="evidence" value="ECO:0007669"/>
    <property type="project" value="InterPro"/>
</dbReference>
<dbReference type="HOGENOM" id="CLU_034528_0_0_11"/>
<evidence type="ECO:0000256" key="1">
    <source>
        <dbReference type="ARBA" id="ARBA00008725"/>
    </source>
</evidence>
<dbReference type="InterPro" id="IPR005673">
    <property type="entry name" value="ABC_phos-bd_PstS"/>
</dbReference>
<feature type="compositionally biased region" description="Basic and acidic residues" evidence="5">
    <location>
        <begin position="32"/>
        <end position="49"/>
    </location>
</feature>